<keyword evidence="2" id="KW-1185">Reference proteome</keyword>
<evidence type="ECO:0000256" key="1">
    <source>
        <dbReference type="SAM" id="MobiDB-lite"/>
    </source>
</evidence>
<protein>
    <submittedName>
        <fullName evidence="3">Cauli_VI domain-containing protein</fullName>
    </submittedName>
</protein>
<proteinExistence type="predicted"/>
<evidence type="ECO:0000313" key="2">
    <source>
        <dbReference type="Proteomes" id="UP000095283"/>
    </source>
</evidence>
<sequence length="185" mass="20824">MRMVDTEDGDILVLTDLVREESGLSQNSHDSTLSSNESSSQVISILCRRSYQILTIMCRSSFPNHSTPISLPRADSIYQSMSSHVVRSISCFSPSSVNDIELLEEIEDRIALGQSSQLTNSVHFRSRYIIYSYGKPKVLIDWRDICRLSLIPEQIPSTVEEGEEPSDDSHPLSLEDRGESNDTLR</sequence>
<dbReference type="WBParaSite" id="Hba_18547">
    <property type="protein sequence ID" value="Hba_18547"/>
    <property type="gene ID" value="Hba_18547"/>
</dbReference>
<feature type="compositionally biased region" description="Basic and acidic residues" evidence="1">
    <location>
        <begin position="167"/>
        <end position="185"/>
    </location>
</feature>
<name>A0A1I7XMK5_HETBA</name>
<evidence type="ECO:0000313" key="3">
    <source>
        <dbReference type="WBParaSite" id="Hba_18547"/>
    </source>
</evidence>
<feature type="region of interest" description="Disordered" evidence="1">
    <location>
        <begin position="156"/>
        <end position="185"/>
    </location>
</feature>
<organism evidence="2 3">
    <name type="scientific">Heterorhabditis bacteriophora</name>
    <name type="common">Entomopathogenic nematode worm</name>
    <dbReference type="NCBI Taxonomy" id="37862"/>
    <lineage>
        <taxon>Eukaryota</taxon>
        <taxon>Metazoa</taxon>
        <taxon>Ecdysozoa</taxon>
        <taxon>Nematoda</taxon>
        <taxon>Chromadorea</taxon>
        <taxon>Rhabditida</taxon>
        <taxon>Rhabditina</taxon>
        <taxon>Rhabditomorpha</taxon>
        <taxon>Strongyloidea</taxon>
        <taxon>Heterorhabditidae</taxon>
        <taxon>Heterorhabditis</taxon>
    </lineage>
</organism>
<dbReference type="Proteomes" id="UP000095283">
    <property type="component" value="Unplaced"/>
</dbReference>
<accession>A0A1I7XMK5</accession>
<dbReference type="AlphaFoldDB" id="A0A1I7XMK5"/>
<reference evidence="3" key="1">
    <citation type="submission" date="2016-11" db="UniProtKB">
        <authorList>
            <consortium name="WormBaseParasite"/>
        </authorList>
    </citation>
    <scope>IDENTIFICATION</scope>
</reference>